<feature type="compositionally biased region" description="Basic and acidic residues" evidence="6">
    <location>
        <begin position="1012"/>
        <end position="1021"/>
    </location>
</feature>
<protein>
    <submittedName>
        <fullName evidence="8">Major facilitator superfamily</fullName>
    </submittedName>
</protein>
<keyword evidence="4 7" id="KW-1133">Transmembrane helix</keyword>
<dbReference type="PANTHER" id="PTHR23504:SF6">
    <property type="entry name" value="MULTIDRUG TRANSPORTER, PUTATIVE (AFU_ORTHOLOGUE AFUA_4G08740)-RELATED"/>
    <property type="match status" value="1"/>
</dbReference>
<evidence type="ECO:0000256" key="2">
    <source>
        <dbReference type="ARBA" id="ARBA00022448"/>
    </source>
</evidence>
<feature type="transmembrane region" description="Helical" evidence="7">
    <location>
        <begin position="220"/>
        <end position="242"/>
    </location>
</feature>
<evidence type="ECO:0000313" key="9">
    <source>
        <dbReference type="Proteomes" id="UP000572817"/>
    </source>
</evidence>
<dbReference type="Proteomes" id="UP000572817">
    <property type="component" value="Unassembled WGS sequence"/>
</dbReference>
<dbReference type="GO" id="GO:0022857">
    <property type="term" value="F:transmembrane transporter activity"/>
    <property type="evidence" value="ECO:0007669"/>
    <property type="project" value="InterPro"/>
</dbReference>
<comment type="subcellular location">
    <subcellularLocation>
        <location evidence="1">Membrane</location>
        <topology evidence="1">Multi-pass membrane protein</topology>
    </subcellularLocation>
</comment>
<dbReference type="Gene3D" id="1.20.1250.20">
    <property type="entry name" value="MFS general substrate transporter like domains"/>
    <property type="match status" value="1"/>
</dbReference>
<dbReference type="GO" id="GO:0016020">
    <property type="term" value="C:membrane"/>
    <property type="evidence" value="ECO:0007669"/>
    <property type="project" value="UniProtKB-SubCell"/>
</dbReference>
<reference evidence="8" key="1">
    <citation type="submission" date="2020-04" db="EMBL/GenBank/DDBJ databases">
        <title>Genome Assembly and Annotation of Botryosphaeria dothidea sdau 11-99, a Latent Pathogen of Apple Fruit Ring Rot in China.</title>
        <authorList>
            <person name="Yu C."/>
            <person name="Diao Y."/>
            <person name="Lu Q."/>
            <person name="Zhao J."/>
            <person name="Cui S."/>
            <person name="Peng C."/>
            <person name="He B."/>
            <person name="Liu H."/>
        </authorList>
    </citation>
    <scope>NUCLEOTIDE SEQUENCE [LARGE SCALE GENOMIC DNA]</scope>
    <source>
        <strain evidence="8">Sdau11-99</strain>
    </source>
</reference>
<gene>
    <name evidence="8" type="ORF">GTA08_BOTSDO02521</name>
</gene>
<dbReference type="AlphaFoldDB" id="A0A8H4J039"/>
<evidence type="ECO:0000256" key="4">
    <source>
        <dbReference type="ARBA" id="ARBA00022989"/>
    </source>
</evidence>
<evidence type="ECO:0000313" key="8">
    <source>
        <dbReference type="EMBL" id="KAF4310336.1"/>
    </source>
</evidence>
<feature type="transmembrane region" description="Helical" evidence="7">
    <location>
        <begin position="186"/>
        <end position="208"/>
    </location>
</feature>
<feature type="transmembrane region" description="Helical" evidence="7">
    <location>
        <begin position="342"/>
        <end position="362"/>
    </location>
</feature>
<dbReference type="InterPro" id="IPR036259">
    <property type="entry name" value="MFS_trans_sf"/>
</dbReference>
<name>A0A8H4J039_9PEZI</name>
<feature type="region of interest" description="Disordered" evidence="6">
    <location>
        <begin position="915"/>
        <end position="1189"/>
    </location>
</feature>
<feature type="region of interest" description="Disordered" evidence="6">
    <location>
        <begin position="626"/>
        <end position="648"/>
    </location>
</feature>
<dbReference type="Pfam" id="PF07690">
    <property type="entry name" value="MFS_1"/>
    <property type="match status" value="1"/>
</dbReference>
<feature type="compositionally biased region" description="Polar residues" evidence="6">
    <location>
        <begin position="832"/>
        <end position="842"/>
    </location>
</feature>
<dbReference type="CDD" id="cd06174">
    <property type="entry name" value="MFS"/>
    <property type="match status" value="1"/>
</dbReference>
<evidence type="ECO:0000256" key="6">
    <source>
        <dbReference type="SAM" id="MobiDB-lite"/>
    </source>
</evidence>
<dbReference type="PANTHER" id="PTHR23504">
    <property type="entry name" value="MAJOR FACILITATOR SUPERFAMILY DOMAIN-CONTAINING PROTEIN 10"/>
    <property type="match status" value="1"/>
</dbReference>
<feature type="compositionally biased region" description="Acidic residues" evidence="6">
    <location>
        <begin position="1152"/>
        <end position="1161"/>
    </location>
</feature>
<feature type="compositionally biased region" description="Basic and acidic residues" evidence="6">
    <location>
        <begin position="940"/>
        <end position="957"/>
    </location>
</feature>
<feature type="transmembrane region" description="Helical" evidence="7">
    <location>
        <begin position="374"/>
        <end position="397"/>
    </location>
</feature>
<feature type="region of interest" description="Disordered" evidence="6">
    <location>
        <begin position="886"/>
        <end position="905"/>
    </location>
</feature>
<comment type="caution">
    <text evidence="8">The sequence shown here is derived from an EMBL/GenBank/DDBJ whole genome shotgun (WGS) entry which is preliminary data.</text>
</comment>
<feature type="compositionally biased region" description="Gly residues" evidence="6">
    <location>
        <begin position="1134"/>
        <end position="1143"/>
    </location>
</feature>
<feature type="transmembrane region" description="Helical" evidence="7">
    <location>
        <begin position="477"/>
        <end position="497"/>
    </location>
</feature>
<evidence type="ECO:0000256" key="1">
    <source>
        <dbReference type="ARBA" id="ARBA00004141"/>
    </source>
</evidence>
<keyword evidence="9" id="KW-1185">Reference proteome</keyword>
<feature type="transmembrane region" description="Helical" evidence="7">
    <location>
        <begin position="442"/>
        <end position="465"/>
    </location>
</feature>
<accession>A0A8H4J039</accession>
<dbReference type="OrthoDB" id="419616at2759"/>
<dbReference type="InterPro" id="IPR011701">
    <property type="entry name" value="MFS"/>
</dbReference>
<feature type="transmembrane region" description="Helical" evidence="7">
    <location>
        <begin position="153"/>
        <end position="174"/>
    </location>
</feature>
<feature type="transmembrane region" description="Helical" evidence="7">
    <location>
        <begin position="127"/>
        <end position="147"/>
    </location>
</feature>
<feature type="transmembrane region" description="Helical" evidence="7">
    <location>
        <begin position="54"/>
        <end position="73"/>
    </location>
</feature>
<keyword evidence="3 7" id="KW-0812">Transmembrane</keyword>
<feature type="compositionally biased region" description="Basic and acidic residues" evidence="6">
    <location>
        <begin position="1180"/>
        <end position="1189"/>
    </location>
</feature>
<feature type="compositionally biased region" description="Low complexity" evidence="6">
    <location>
        <begin position="1103"/>
        <end position="1116"/>
    </location>
</feature>
<evidence type="ECO:0000256" key="3">
    <source>
        <dbReference type="ARBA" id="ARBA00022692"/>
    </source>
</evidence>
<proteinExistence type="predicted"/>
<keyword evidence="5 7" id="KW-0472">Membrane</keyword>
<sequence>MFGFHRRTRSLIPVKDLGKYEKVSAIENQEMMMEEEDDYDTETTESTGTNHTQLTWIYVIFLAEAIMASSLQPQLKMLVSSNEQYCSTLSGSYLRSILDCAYAFGASAGIIWGYLADRVGRRPIALAGLYGMSACCLAMGFATDLIACTVFRFAAGLVSSAIVVSTLTMLGDVSQSPDERVKNVSRLPLVAVCGSIGPLIQGMVAGSINAHGAVWEKFPILSSQIACGSLVLVIAIAATFVLNETLPQTPESADDSDIDCEKAAFLGQALSDDSSDVPSIRVVDFTRPEPISMSQFLQAPSLIVLMCSFSLLSLHASSFDVVLPHLGHSSSRHGGMGLPCDWLGLILLAVRAVAGGIILHAMPKIIERFGLLRPFRSCALFFPALYIITPLFAFVAMCSTPVTAVISSAAIMIKHLLAGGAQVLVILLMLNVAPDAFSAGTVIGLMQAASLFKALAVAVSGASFYLSTDFSVATTNYALWTSLAVFGAAGAGLAWFVRERPSVERDFPAEVLCWETCFDAEGEQQMVPDAAMVAPGVFDERVGPYTTSAKTNRAERGRELEPSATRIMCGAAQYLDRGLPCQGSFQSPPLCLLFGPPRSLATTSQPRAPIASPVPTSPLHRSALRIDRQHQSSPHQALGPTPAPHSPRSIMALSRAYQSFLAAPATSALAPGASINYVPTTTTITEPNAILKHIAAQGKLLKKKGEKVLSIIESSNGLCLDVETTLEFVNGGGAYLPGLDDNFVADRTVTFPVIHIVQFDGQHKIASIRLHWDQASLLRQVEVIGSRARNWPIRDSSDQIRLIKACAAGTPAASGASSRRNTSAGDSEEGSRPQTSRSNASATGDPHASLSLFAPREEDSRPQTPSEYSVERVKSAKPAPRQLHEIISPEHQAPERSASPAKAGAAKHFHPIRLFDEPGENQENGQPERGSLKPHPKKYQHFDFGEGEDAPHVEQKQTSKSKKHTSQWGFEDFATPEQTRTKILPQHTKSIGWSDDEEAEASPIKRPVVHQPRKDARTHFDFDDEATPQANKTKDVNSKGVKHSKGLGLYQDPILDEEEKNGPLNDVSKNVNNEKRSKHFGSSFDITDDSPNPPHATKPGDENANGAAKNKVAKGNYSNWETAEPSPVKQRGINIGGDGMGGKKGTRRDWLFGDDEVEQEPETTTITGRKVTSMRNPNQHSEKGSFWDF</sequence>
<feature type="transmembrane region" description="Helical" evidence="7">
    <location>
        <begin position="409"/>
        <end position="430"/>
    </location>
</feature>
<dbReference type="EMBL" id="WWBZ02000016">
    <property type="protein sequence ID" value="KAF4310336.1"/>
    <property type="molecule type" value="Genomic_DNA"/>
</dbReference>
<dbReference type="SUPFAM" id="SSF103473">
    <property type="entry name" value="MFS general substrate transporter"/>
    <property type="match status" value="1"/>
</dbReference>
<feature type="region of interest" description="Disordered" evidence="6">
    <location>
        <begin position="811"/>
        <end position="880"/>
    </location>
</feature>
<evidence type="ECO:0000256" key="7">
    <source>
        <dbReference type="SAM" id="Phobius"/>
    </source>
</evidence>
<organism evidence="8 9">
    <name type="scientific">Botryosphaeria dothidea</name>
    <dbReference type="NCBI Taxonomy" id="55169"/>
    <lineage>
        <taxon>Eukaryota</taxon>
        <taxon>Fungi</taxon>
        <taxon>Dikarya</taxon>
        <taxon>Ascomycota</taxon>
        <taxon>Pezizomycotina</taxon>
        <taxon>Dothideomycetes</taxon>
        <taxon>Dothideomycetes incertae sedis</taxon>
        <taxon>Botryosphaeriales</taxon>
        <taxon>Botryosphaeriaceae</taxon>
        <taxon>Botryosphaeria</taxon>
    </lineage>
</organism>
<evidence type="ECO:0000256" key="5">
    <source>
        <dbReference type="ARBA" id="ARBA00023136"/>
    </source>
</evidence>
<keyword evidence="2" id="KW-0813">Transport</keyword>
<feature type="transmembrane region" description="Helical" evidence="7">
    <location>
        <begin position="93"/>
        <end position="115"/>
    </location>
</feature>